<evidence type="ECO:0008006" key="4">
    <source>
        <dbReference type="Google" id="ProtNLM"/>
    </source>
</evidence>
<reference evidence="2" key="1">
    <citation type="submission" date="2020-10" db="EMBL/GenBank/DDBJ databases">
        <authorList>
            <person name="Gilroy R."/>
        </authorList>
    </citation>
    <scope>NUCLEOTIDE SEQUENCE</scope>
    <source>
        <strain evidence="2">ChiHjej13B12-12457</strain>
    </source>
</reference>
<keyword evidence="1" id="KW-1133">Transmembrane helix</keyword>
<gene>
    <name evidence="2" type="ORF">IAC94_00215</name>
</gene>
<comment type="caution">
    <text evidence="2">The sequence shown here is derived from an EMBL/GenBank/DDBJ whole genome shotgun (WGS) entry which is preliminary data.</text>
</comment>
<dbReference type="Proteomes" id="UP000886744">
    <property type="component" value="Unassembled WGS sequence"/>
</dbReference>
<reference evidence="2" key="2">
    <citation type="journal article" date="2021" name="PeerJ">
        <title>Extensive microbial diversity within the chicken gut microbiome revealed by metagenomics and culture.</title>
        <authorList>
            <person name="Gilroy R."/>
            <person name="Ravi A."/>
            <person name="Getino M."/>
            <person name="Pursley I."/>
            <person name="Horton D.L."/>
            <person name="Alikhan N.F."/>
            <person name="Baker D."/>
            <person name="Gharbi K."/>
            <person name="Hall N."/>
            <person name="Watson M."/>
            <person name="Adriaenssens E.M."/>
            <person name="Foster-Nyarko E."/>
            <person name="Jarju S."/>
            <person name="Secka A."/>
            <person name="Antonio M."/>
            <person name="Oren A."/>
            <person name="Chaudhuri R.R."/>
            <person name="La Ragione R."/>
            <person name="Hildebrand F."/>
            <person name="Pallen M.J."/>
        </authorList>
    </citation>
    <scope>NUCLEOTIDE SEQUENCE</scope>
    <source>
        <strain evidence="2">ChiHjej13B12-12457</strain>
    </source>
</reference>
<keyword evidence="1" id="KW-0812">Transmembrane</keyword>
<feature type="transmembrane region" description="Helical" evidence="1">
    <location>
        <begin position="279"/>
        <end position="302"/>
    </location>
</feature>
<name>A0A9D1DZ80_9BACT</name>
<evidence type="ECO:0000256" key="1">
    <source>
        <dbReference type="SAM" id="Phobius"/>
    </source>
</evidence>
<proteinExistence type="predicted"/>
<evidence type="ECO:0000313" key="3">
    <source>
        <dbReference type="Proteomes" id="UP000886744"/>
    </source>
</evidence>
<accession>A0A9D1DZ80</accession>
<protein>
    <recommendedName>
        <fullName evidence="4">HTH luxR-type domain-containing protein</fullName>
    </recommendedName>
</protein>
<organism evidence="2 3">
    <name type="scientific">Candidatus Coprenecus avistercoris</name>
    <dbReference type="NCBI Taxonomy" id="2840730"/>
    <lineage>
        <taxon>Bacteria</taxon>
        <taxon>Pseudomonadati</taxon>
        <taxon>Bacteroidota</taxon>
        <taxon>Bacteroidia</taxon>
        <taxon>Bacteroidales</taxon>
        <taxon>Rikenellaceae</taxon>
        <taxon>Rikenellaceae incertae sedis</taxon>
        <taxon>Candidatus Coprenecus</taxon>
    </lineage>
</organism>
<dbReference type="EMBL" id="DVHI01000006">
    <property type="protein sequence ID" value="HIR61935.1"/>
    <property type="molecule type" value="Genomic_DNA"/>
</dbReference>
<sequence length="465" mass="50501">MKIRIDIFRLAVAVLAAAVIIYGLSCSSGNGKATPLLETADSLMASDPQAARQVLSSVADGKDIRMSRAERAYYLLLVAEADYLCGEPMIRDTAVHGAVEFFRSGAQKRLCARALLMRAAVRQEMADTLAGLGSWWNALPASERAGDGESMRLLRSVVRSMYTLMPDCGAEQYAAALDSLERRTGVEEAAEVYLSLARGLFSYAAGQAADDIALGMRLAREEGDGRVLTLGEELLGKQSVLMGGTYVGNRADVEALRLAGLILENESLRLQSAEARLQVMALVLVLAAVLAVVLAGAGILWLRVRRLRLENCALKASIETFEVSPESEGAEAGEGIQSVLRDMVALIGEMNEACGRDGDGSTSTVDIRKMLDRYFPEEEVHDRIRRICDLLYPGVLSEIEREHPSLTRNDLLLIALMACGFPTGAICAVRRLNVHSLNVQKTRTARKIAPGLRLSDFVAQNFPRK</sequence>
<keyword evidence="1" id="KW-0472">Membrane</keyword>
<dbReference type="AlphaFoldDB" id="A0A9D1DZ80"/>
<evidence type="ECO:0000313" key="2">
    <source>
        <dbReference type="EMBL" id="HIR61935.1"/>
    </source>
</evidence>